<comment type="subcellular location">
    <subcellularLocation>
        <location evidence="1">Endoplasmic reticulum membrane</location>
        <topology evidence="1">Multi-pass membrane protein</topology>
    </subcellularLocation>
</comment>
<evidence type="ECO:0000256" key="6">
    <source>
        <dbReference type="ARBA" id="ARBA00022692"/>
    </source>
</evidence>
<dbReference type="Pfam" id="PF04188">
    <property type="entry name" value="Mannosyl_trans2"/>
    <property type="match status" value="1"/>
</dbReference>
<evidence type="ECO:0000256" key="10">
    <source>
        <dbReference type="SAM" id="Phobius"/>
    </source>
</evidence>
<evidence type="ECO:0000256" key="1">
    <source>
        <dbReference type="ARBA" id="ARBA00004477"/>
    </source>
</evidence>
<evidence type="ECO:0008006" key="13">
    <source>
        <dbReference type="Google" id="ProtNLM"/>
    </source>
</evidence>
<feature type="transmembrane region" description="Helical" evidence="10">
    <location>
        <begin position="209"/>
        <end position="231"/>
    </location>
</feature>
<proteinExistence type="predicted"/>
<dbReference type="Proteomes" id="UP000641588">
    <property type="component" value="Unassembled WGS sequence"/>
</dbReference>
<keyword evidence="3" id="KW-0337">GPI-anchor biosynthesis</keyword>
<evidence type="ECO:0000313" key="11">
    <source>
        <dbReference type="EMBL" id="NOU92976.1"/>
    </source>
</evidence>
<protein>
    <recommendedName>
        <fullName evidence="13">Glycosyltransferase RgtA/B/C/D-like domain-containing protein</fullName>
    </recommendedName>
</protein>
<dbReference type="AlphaFoldDB" id="A0A972JYW4"/>
<dbReference type="PANTHER" id="PTHR12468:SF2">
    <property type="entry name" value="GPI MANNOSYLTRANSFERASE 2"/>
    <property type="match status" value="1"/>
</dbReference>
<keyword evidence="9 10" id="KW-0472">Membrane</keyword>
<evidence type="ECO:0000313" key="12">
    <source>
        <dbReference type="Proteomes" id="UP000641588"/>
    </source>
</evidence>
<comment type="pathway">
    <text evidence="2">Glycolipid biosynthesis; glycosylphosphatidylinositol-anchor biosynthesis.</text>
</comment>
<keyword evidence="6 10" id="KW-0812">Transmembrane</keyword>
<keyword evidence="8 10" id="KW-1133">Transmembrane helix</keyword>
<dbReference type="InterPro" id="IPR007315">
    <property type="entry name" value="PIG-V/Gpi18"/>
</dbReference>
<evidence type="ECO:0000256" key="2">
    <source>
        <dbReference type="ARBA" id="ARBA00004687"/>
    </source>
</evidence>
<evidence type="ECO:0000256" key="3">
    <source>
        <dbReference type="ARBA" id="ARBA00022502"/>
    </source>
</evidence>
<dbReference type="PANTHER" id="PTHR12468">
    <property type="entry name" value="GPI MANNOSYLTRANSFERASE 2"/>
    <property type="match status" value="1"/>
</dbReference>
<dbReference type="GO" id="GO:0031501">
    <property type="term" value="C:mannosyltransferase complex"/>
    <property type="evidence" value="ECO:0007669"/>
    <property type="project" value="TreeGrafter"/>
</dbReference>
<dbReference type="GO" id="GO:0000009">
    <property type="term" value="F:alpha-1,6-mannosyltransferase activity"/>
    <property type="evidence" value="ECO:0007669"/>
    <property type="project" value="InterPro"/>
</dbReference>
<feature type="transmembrane region" description="Helical" evidence="10">
    <location>
        <begin position="251"/>
        <end position="267"/>
    </location>
</feature>
<keyword evidence="7" id="KW-0256">Endoplasmic reticulum</keyword>
<keyword evidence="4" id="KW-0328">Glycosyltransferase</keyword>
<evidence type="ECO:0000256" key="5">
    <source>
        <dbReference type="ARBA" id="ARBA00022679"/>
    </source>
</evidence>
<evidence type="ECO:0000256" key="8">
    <source>
        <dbReference type="ARBA" id="ARBA00022989"/>
    </source>
</evidence>
<feature type="transmembrane region" description="Helical" evidence="10">
    <location>
        <begin position="279"/>
        <end position="301"/>
    </location>
</feature>
<feature type="transmembrane region" description="Helical" evidence="10">
    <location>
        <begin position="356"/>
        <end position="379"/>
    </location>
</feature>
<dbReference type="GO" id="GO:0004376">
    <property type="term" value="F:GPI mannosyltransferase activity"/>
    <property type="evidence" value="ECO:0007669"/>
    <property type="project" value="InterPro"/>
</dbReference>
<evidence type="ECO:0000256" key="7">
    <source>
        <dbReference type="ARBA" id="ARBA00022824"/>
    </source>
</evidence>
<reference evidence="11" key="1">
    <citation type="submission" date="2019-10" db="EMBL/GenBank/DDBJ databases">
        <title>Description of Paenibacillus glebae sp. nov.</title>
        <authorList>
            <person name="Carlier A."/>
            <person name="Qi S."/>
        </authorList>
    </citation>
    <scope>NUCLEOTIDE SEQUENCE</scope>
    <source>
        <strain evidence="11">LMG 31456</strain>
    </source>
</reference>
<dbReference type="GO" id="GO:0006506">
    <property type="term" value="P:GPI anchor biosynthetic process"/>
    <property type="evidence" value="ECO:0007669"/>
    <property type="project" value="UniProtKB-KW"/>
</dbReference>
<evidence type="ECO:0000256" key="4">
    <source>
        <dbReference type="ARBA" id="ARBA00022676"/>
    </source>
</evidence>
<comment type="caution">
    <text evidence="11">The sequence shown here is derived from an EMBL/GenBank/DDBJ whole genome shotgun (WGS) entry which is preliminary data.</text>
</comment>
<feature type="transmembrane region" description="Helical" evidence="10">
    <location>
        <begin position="170"/>
        <end position="197"/>
    </location>
</feature>
<dbReference type="EMBL" id="WHOD01000027">
    <property type="protein sequence ID" value="NOU92976.1"/>
    <property type="molecule type" value="Genomic_DNA"/>
</dbReference>
<dbReference type="GO" id="GO:0016020">
    <property type="term" value="C:membrane"/>
    <property type="evidence" value="ECO:0007669"/>
    <property type="project" value="GOC"/>
</dbReference>
<accession>A0A972JYW4</accession>
<name>A0A972JYW4_9BACL</name>
<keyword evidence="5" id="KW-0808">Transferase</keyword>
<evidence type="ECO:0000256" key="9">
    <source>
        <dbReference type="ARBA" id="ARBA00023136"/>
    </source>
</evidence>
<feature type="transmembrane region" description="Helical" evidence="10">
    <location>
        <begin position="332"/>
        <end position="349"/>
    </location>
</feature>
<gene>
    <name evidence="11" type="ORF">GC093_06965</name>
</gene>
<dbReference type="RefSeq" id="WP_312886469.1">
    <property type="nucleotide sequence ID" value="NZ_WHOD01000027.1"/>
</dbReference>
<sequence length="381" mass="43692">MESSEQKQGNKFYWYPLMVGGLHILLSLALVFVVKHWIPFNTNITQTNWIEGFGSWDGQWYMNIAKEGYTTIQSTAFFPIYPLLLQIMSKVSSLTYLQSGLLISNVAFFFAIFFSYKFVEQKWGIPVAKKAIWLLAAFPTALFYHTVYTESLTLLTTVLFFYFLQKNKWYAAMISGFIATGVHDLGVVLAFPALFYLWKNKESYSRSKFIVRFLSISIIGLSLLFYMIFLYIKFGTPFAFVQAQAFWHREAVVPVLSIFYVMLKVAYKIFILGKPDWNYCFMMIVNAACTLSFVYAAVLMFRNKTISVGLKTFFGVTLLLSIVSGTGGDLQSFGRFMVVIFPGFIIMALKMKKMGFTISLISMLLLKFLLLGMFTNGFWVT</sequence>
<organism evidence="11 12">
    <name type="scientific">Paenibacillus foliorum</name>
    <dbReference type="NCBI Taxonomy" id="2654974"/>
    <lineage>
        <taxon>Bacteria</taxon>
        <taxon>Bacillati</taxon>
        <taxon>Bacillota</taxon>
        <taxon>Bacilli</taxon>
        <taxon>Bacillales</taxon>
        <taxon>Paenibacillaceae</taxon>
        <taxon>Paenibacillus</taxon>
    </lineage>
</organism>
<keyword evidence="12" id="KW-1185">Reference proteome</keyword>
<feature type="transmembrane region" description="Helical" evidence="10">
    <location>
        <begin position="12"/>
        <end position="34"/>
    </location>
</feature>
<feature type="transmembrane region" description="Helical" evidence="10">
    <location>
        <begin position="131"/>
        <end position="164"/>
    </location>
</feature>
<feature type="transmembrane region" description="Helical" evidence="10">
    <location>
        <begin position="96"/>
        <end position="119"/>
    </location>
</feature>